<dbReference type="PANTHER" id="PTHR42949:SF3">
    <property type="entry name" value="ANAEROBIC GLYCEROL-3-PHOSPHATE DEHYDROGENASE SUBUNIT B"/>
    <property type="match status" value="1"/>
</dbReference>
<dbReference type="PANTHER" id="PTHR42949">
    <property type="entry name" value="ANAEROBIC GLYCEROL-3-PHOSPHATE DEHYDROGENASE SUBUNIT B"/>
    <property type="match status" value="1"/>
</dbReference>
<dbReference type="Proteomes" id="UP001595615">
    <property type="component" value="Unassembled WGS sequence"/>
</dbReference>
<dbReference type="PRINTS" id="PR00411">
    <property type="entry name" value="PNDRDTASEI"/>
</dbReference>
<dbReference type="InterPro" id="IPR041854">
    <property type="entry name" value="BFD-like_2Fe2S-bd_dom_sf"/>
</dbReference>
<evidence type="ECO:0000313" key="4">
    <source>
        <dbReference type="Proteomes" id="UP001595615"/>
    </source>
</evidence>
<dbReference type="Pfam" id="PF07992">
    <property type="entry name" value="Pyr_redox_2"/>
    <property type="match status" value="1"/>
</dbReference>
<feature type="domain" description="FAD/NAD(P)-binding" evidence="2">
    <location>
        <begin position="113"/>
        <end position="426"/>
    </location>
</feature>
<dbReference type="CDD" id="cd19946">
    <property type="entry name" value="GlpA-like_Fer2_BFD-like"/>
    <property type="match status" value="1"/>
</dbReference>
<dbReference type="Pfam" id="PF13510">
    <property type="entry name" value="Fer2_4"/>
    <property type="match status" value="1"/>
</dbReference>
<evidence type="ECO:0000313" key="3">
    <source>
        <dbReference type="EMBL" id="MFC3712814.1"/>
    </source>
</evidence>
<dbReference type="InterPro" id="IPR023753">
    <property type="entry name" value="FAD/NAD-binding_dom"/>
</dbReference>
<dbReference type="InterPro" id="IPR036010">
    <property type="entry name" value="2Fe-2S_ferredoxin-like_sf"/>
</dbReference>
<accession>A0ABV7XDV0</accession>
<dbReference type="InterPro" id="IPR017224">
    <property type="entry name" value="Opine_Oxase_asu/HCN_bsu"/>
</dbReference>
<dbReference type="Gene3D" id="3.10.20.440">
    <property type="entry name" value="2Fe-2S iron-sulphur cluster binding domain, sarcosine oxidase, alpha subunit, N-terminal domain"/>
    <property type="match status" value="1"/>
</dbReference>
<organism evidence="3 4">
    <name type="scientific">Sphingoaurantiacus capsulatus</name>
    <dbReference type="NCBI Taxonomy" id="1771310"/>
    <lineage>
        <taxon>Bacteria</taxon>
        <taxon>Pseudomonadati</taxon>
        <taxon>Pseudomonadota</taxon>
        <taxon>Alphaproteobacteria</taxon>
        <taxon>Sphingomonadales</taxon>
        <taxon>Sphingosinicellaceae</taxon>
        <taxon>Sphingoaurantiacus</taxon>
    </lineage>
</organism>
<evidence type="ECO:0000259" key="2">
    <source>
        <dbReference type="Pfam" id="PF07992"/>
    </source>
</evidence>
<dbReference type="Gene3D" id="1.10.10.1100">
    <property type="entry name" value="BFD-like [2Fe-2S]-binding domain"/>
    <property type="match status" value="1"/>
</dbReference>
<dbReference type="CDD" id="cd00207">
    <property type="entry name" value="fer2"/>
    <property type="match status" value="1"/>
</dbReference>
<dbReference type="InterPro" id="IPR051691">
    <property type="entry name" value="Metab_Enz_Cyan_OpOx_G3PDH"/>
</dbReference>
<comment type="caution">
    <text evidence="3">The sequence shown here is derived from an EMBL/GenBank/DDBJ whole genome shotgun (WGS) entry which is preliminary data.</text>
</comment>
<dbReference type="SUPFAM" id="SSF51905">
    <property type="entry name" value="FAD/NAD(P)-binding domain"/>
    <property type="match status" value="1"/>
</dbReference>
<reference evidence="4" key="1">
    <citation type="journal article" date="2019" name="Int. J. Syst. Evol. Microbiol.">
        <title>The Global Catalogue of Microorganisms (GCM) 10K type strain sequencing project: providing services to taxonomists for standard genome sequencing and annotation.</title>
        <authorList>
            <consortium name="The Broad Institute Genomics Platform"/>
            <consortium name="The Broad Institute Genome Sequencing Center for Infectious Disease"/>
            <person name="Wu L."/>
            <person name="Ma J."/>
        </authorList>
    </citation>
    <scope>NUCLEOTIDE SEQUENCE [LARGE SCALE GENOMIC DNA]</scope>
    <source>
        <strain evidence="4">KCTC 42644</strain>
    </source>
</reference>
<proteinExistence type="predicted"/>
<evidence type="ECO:0000256" key="1">
    <source>
        <dbReference type="ARBA" id="ARBA00023002"/>
    </source>
</evidence>
<dbReference type="Gene3D" id="3.50.50.60">
    <property type="entry name" value="FAD/NAD(P)-binding domain"/>
    <property type="match status" value="2"/>
</dbReference>
<gene>
    <name evidence="3" type="ORF">ACFOMD_09550</name>
</gene>
<dbReference type="PIRSF" id="PIRSF037495">
    <property type="entry name" value="Opine_OX_OoxA/HcnB"/>
    <property type="match status" value="1"/>
</dbReference>
<sequence length="568" mass="58766">MRVTTPGVERAGEPFSFSFDGQAVEAWPGESLAAALTSAGVFSMREARDGSRRGLFCGMGVCGECSVIVDGVQRRSCLEPAQPGLKVATMPPRAPVDLAAEAPSAPADELTPDVLVIGAGPGGLAAARAAASAGLDVLLVDERVKAGGQYFKQPGEGMRLGDALDAQFVEGRELIESAKAAGAKLLPGATVWGAFGPDDVAVVADGRRLRIRAKRVILSPGAYERAHPVPGWTLPGVMTTGAAQTLLRAYQTSPGQRVLIAGNGPLNLQVARELTRAGVAVVAVAEQAAMPGPGDALDLARMAVNAPGLVVDGVGHVAALALAGVSIRYRHVLTRVEGEGKAQRAAIARVGDDGRIVAGSERWFDIDAVCLGYGFLPQSEIGRALGCAYDVTPAGLVAQRDDEARSSVPEVFIVGDAGGLGGARVALALGTLAGTAAARDLGKTPADTGAVKRLLARHRSFQAALWRVYRPVELTQDLTAPDTLLCRCESVDRATVDSLLDDGLGTLSSVKKACRIGMGRCQGRYCGPVVAARIAGRTGKPIEADAWFAPRTPFKPIDARLLAGDDPA</sequence>
<dbReference type="InterPro" id="IPR001041">
    <property type="entry name" value="2Fe-2S_ferredoxin-type"/>
</dbReference>
<dbReference type="InterPro" id="IPR036188">
    <property type="entry name" value="FAD/NAD-bd_sf"/>
</dbReference>
<dbReference type="EMBL" id="JBHRXV010000008">
    <property type="protein sequence ID" value="MFC3712814.1"/>
    <property type="molecule type" value="Genomic_DNA"/>
</dbReference>
<protein>
    <submittedName>
        <fullName evidence="3">FAD-dependent oxidoreductase</fullName>
    </submittedName>
</protein>
<keyword evidence="1" id="KW-0560">Oxidoreductase</keyword>
<dbReference type="PRINTS" id="PR00368">
    <property type="entry name" value="FADPNR"/>
</dbReference>
<name>A0ABV7XDV0_9SPHN</name>
<keyword evidence="4" id="KW-1185">Reference proteome</keyword>
<dbReference type="RefSeq" id="WP_380860437.1">
    <property type="nucleotide sequence ID" value="NZ_JBHRXV010000008.1"/>
</dbReference>
<dbReference type="SUPFAM" id="SSF54292">
    <property type="entry name" value="2Fe-2S ferredoxin-like"/>
    <property type="match status" value="1"/>
</dbReference>
<dbReference type="InterPro" id="IPR042204">
    <property type="entry name" value="2Fe-2S-bd_N"/>
</dbReference>